<feature type="transmembrane region" description="Helical" evidence="13">
    <location>
        <begin position="493"/>
        <end position="512"/>
    </location>
</feature>
<evidence type="ECO:0000256" key="10">
    <source>
        <dbReference type="ARBA" id="ARBA00093557"/>
    </source>
</evidence>
<protein>
    <recommendedName>
        <fullName evidence="11">GPI-anchor transamidase component GPAA1</fullName>
    </recommendedName>
    <alternativeName>
        <fullName evidence="8">GAA1 protein homolog</fullName>
    </alternativeName>
    <alternativeName>
        <fullName evidence="12">Glycosylphosphatidylinositol anchor attachment 1 protein</fullName>
    </alternativeName>
</protein>
<feature type="transmembrane region" description="Helical" evidence="13">
    <location>
        <begin position="518"/>
        <end position="534"/>
    </location>
</feature>
<evidence type="ECO:0000313" key="14">
    <source>
        <dbReference type="Proteomes" id="UP000829291"/>
    </source>
</evidence>
<keyword evidence="3" id="KW-0256">Endoplasmic reticulum</keyword>
<feature type="transmembrane region" description="Helical" evidence="13">
    <location>
        <begin position="378"/>
        <end position="401"/>
    </location>
</feature>
<dbReference type="GeneID" id="107227131"/>
<accession>A0A6J0CAR9</accession>
<dbReference type="GO" id="GO:0042765">
    <property type="term" value="C:GPI-anchor transamidase complex"/>
    <property type="evidence" value="ECO:0007669"/>
    <property type="project" value="InterPro"/>
</dbReference>
<comment type="function">
    <text evidence="9">Component of the glycosylphosphatidylinositol-anchor (GPI-anchor) transamidase (GPI-T) complex that catalyzes the formation of the linkage between a proprotein and a GPI-anchor and participates in GPI anchored protein biosynthesis. Binds GPI-anchor.</text>
</comment>
<keyword evidence="6" id="KW-1015">Disulfide bond</keyword>
<keyword evidence="14" id="KW-1185">Reference proteome</keyword>
<feature type="transmembrane region" description="Helical" evidence="13">
    <location>
        <begin position="546"/>
        <end position="568"/>
    </location>
</feature>
<dbReference type="InParanoid" id="A0A6J0CAR9"/>
<evidence type="ECO:0000256" key="4">
    <source>
        <dbReference type="ARBA" id="ARBA00022989"/>
    </source>
</evidence>
<dbReference type="FunFam" id="3.40.630.10:FF:000047">
    <property type="entry name" value="Glycosylphosphatidylinositol anchor attachment 1 protein"/>
    <property type="match status" value="1"/>
</dbReference>
<feature type="transmembrane region" description="Helical" evidence="13">
    <location>
        <begin position="603"/>
        <end position="623"/>
    </location>
</feature>
<dbReference type="FunCoup" id="A0A6J0CAR9">
    <property type="interactions" value="1799"/>
</dbReference>
<evidence type="ECO:0000256" key="13">
    <source>
        <dbReference type="SAM" id="Phobius"/>
    </source>
</evidence>
<dbReference type="PANTHER" id="PTHR13304">
    <property type="entry name" value="GLYCOSYLPHOSPHATIDYLINOSITOL ANCHOR ATTACHMENT 1 PROTEIN"/>
    <property type="match status" value="1"/>
</dbReference>
<evidence type="ECO:0000256" key="8">
    <source>
        <dbReference type="ARBA" id="ARBA00083563"/>
    </source>
</evidence>
<dbReference type="PIRSF" id="PIRSF036762">
    <property type="entry name" value="GAA1"/>
    <property type="match status" value="1"/>
</dbReference>
<comment type="subcellular location">
    <subcellularLocation>
        <location evidence="1">Endoplasmic reticulum membrane</location>
        <topology evidence="1">Multi-pass membrane protein</topology>
    </subcellularLocation>
</comment>
<comment type="subunit">
    <text evidence="10">Heteropentamer. Part of the GPI-anchor transamidase complex, consisting of PIGK, PIGT, PIGS, PIGU and GAA1. Interacts with PIGK.</text>
</comment>
<feature type="transmembrane region" description="Helical" evidence="13">
    <location>
        <begin position="422"/>
        <end position="443"/>
    </location>
</feature>
<evidence type="ECO:0000256" key="6">
    <source>
        <dbReference type="ARBA" id="ARBA00023157"/>
    </source>
</evidence>
<feature type="transmembrane region" description="Helical" evidence="13">
    <location>
        <begin position="463"/>
        <end position="481"/>
    </location>
</feature>
<gene>
    <name evidence="15" type="primary">LOC107227131</name>
</gene>
<evidence type="ECO:0000256" key="3">
    <source>
        <dbReference type="ARBA" id="ARBA00022824"/>
    </source>
</evidence>
<keyword evidence="4 13" id="KW-1133">Transmembrane helix</keyword>
<dbReference type="OrthoDB" id="445301at2759"/>
<keyword evidence="2 13" id="KW-0812">Transmembrane</keyword>
<evidence type="ECO:0000256" key="1">
    <source>
        <dbReference type="ARBA" id="ARBA00004477"/>
    </source>
</evidence>
<evidence type="ECO:0000256" key="11">
    <source>
        <dbReference type="ARBA" id="ARBA00093619"/>
    </source>
</evidence>
<organism evidence="15">
    <name type="scientific">Neodiprion lecontei</name>
    <name type="common">Redheaded pine sawfly</name>
    <dbReference type="NCBI Taxonomy" id="441921"/>
    <lineage>
        <taxon>Eukaryota</taxon>
        <taxon>Metazoa</taxon>
        <taxon>Ecdysozoa</taxon>
        <taxon>Arthropoda</taxon>
        <taxon>Hexapoda</taxon>
        <taxon>Insecta</taxon>
        <taxon>Pterygota</taxon>
        <taxon>Neoptera</taxon>
        <taxon>Endopterygota</taxon>
        <taxon>Hymenoptera</taxon>
        <taxon>Tenthredinoidea</taxon>
        <taxon>Diprionidae</taxon>
        <taxon>Diprioninae</taxon>
        <taxon>Neodiprion</taxon>
    </lineage>
</organism>
<keyword evidence="5 13" id="KW-0472">Membrane</keyword>
<evidence type="ECO:0000256" key="2">
    <source>
        <dbReference type="ARBA" id="ARBA00022692"/>
    </source>
</evidence>
<keyword evidence="7" id="KW-0325">Glycoprotein</keyword>
<evidence type="ECO:0000256" key="7">
    <source>
        <dbReference type="ARBA" id="ARBA00023180"/>
    </source>
</evidence>
<name>A0A6J0CAR9_NEOLC</name>
<proteinExistence type="predicted"/>
<evidence type="ECO:0000256" key="9">
    <source>
        <dbReference type="ARBA" id="ARBA00093336"/>
    </source>
</evidence>
<dbReference type="GO" id="GO:0016255">
    <property type="term" value="P:attachment of GPI anchor to protein"/>
    <property type="evidence" value="ECO:0007669"/>
    <property type="project" value="TreeGrafter"/>
</dbReference>
<evidence type="ECO:0000313" key="15">
    <source>
        <dbReference type="RefSeq" id="XP_015523667.1"/>
    </source>
</evidence>
<dbReference type="KEGG" id="nlo:107227131"/>
<dbReference type="Gene3D" id="3.40.630.10">
    <property type="entry name" value="Zn peptidases"/>
    <property type="match status" value="1"/>
</dbReference>
<sequence length="633" mass="71334">MGLLTDPRAGNGAVIKFVMKWEKLLCLTLYVTGVIWFVSLAYPDFNDNTYFSENALLPGLVTNEFNEDGGAKRFHDELLAEMKKYPDDMPYPWLLAKFRQLNLDVYTHNFTLNYPLSQQKFTGQNVYSILRAPRSASTEAIILSVPYRSASSIHLTTAPSIALLLAFAKFCRKQNYWAKDIIFVVTEHEQLGMQAWLEAYHRCTCGQDGVLIAGDLVGRAGSIQAAINLEMHSFKIGSIDIKVEGLNGQLPNLDLVNLANKMCAKEGIRRTFQRRADSNPKDKIRKWWYQFVTMMSMVSTQATGVPTGNHGVFHRFGIEAITLEGFAKSGSGTESTIYNIGRVVESLIRSLNNLLERFHQSFFFYLLPSTDRYISIGLYMPPLALIIAGLFIKAFSVWLKLQESTEKKDGESDAVKQAKSEELVLSHIAWEVLWTHILGVATLSAPRLFTYIGIKFHLATENSVSLGLLLLTIVMFIGTLCFERYRTYETASLLYVIALIELATMLLCISMHNFSLALVAAVVYVPAALTVIPKKGNESRFHNLRCIPWILLHPLCLACTVVAVYTHFTFPDYTIIAFALKWIQASKQAIVFGIIDSMVYGNWLYSVTVCVLLPTWLIFWIVVTSKPILRISK</sequence>
<dbReference type="RefSeq" id="XP_015523667.1">
    <property type="nucleotide sequence ID" value="XM_015668181.2"/>
</dbReference>
<feature type="transmembrane region" description="Helical" evidence="13">
    <location>
        <begin position="24"/>
        <end position="42"/>
    </location>
</feature>
<dbReference type="PANTHER" id="PTHR13304:SF0">
    <property type="entry name" value="GLYCOSYLPHOSPHATIDYLINOSITOL ANCHOR ATTACHMENT 1 PROTEIN"/>
    <property type="match status" value="1"/>
</dbReference>
<dbReference type="Pfam" id="PF04114">
    <property type="entry name" value="Gaa1"/>
    <property type="match status" value="1"/>
</dbReference>
<dbReference type="CTD" id="31517"/>
<evidence type="ECO:0000256" key="5">
    <source>
        <dbReference type="ARBA" id="ARBA00023136"/>
    </source>
</evidence>
<reference evidence="15" key="1">
    <citation type="submission" date="2025-08" db="UniProtKB">
        <authorList>
            <consortium name="RefSeq"/>
        </authorList>
    </citation>
    <scope>IDENTIFICATION</scope>
    <source>
        <tissue evidence="15">Thorax and Abdomen</tissue>
    </source>
</reference>
<evidence type="ECO:0000256" key="12">
    <source>
        <dbReference type="ARBA" id="ARBA00093661"/>
    </source>
</evidence>
<dbReference type="InterPro" id="IPR007246">
    <property type="entry name" value="Gaa1"/>
</dbReference>
<dbReference type="AlphaFoldDB" id="A0A6J0CAR9"/>
<dbReference type="Proteomes" id="UP000829291">
    <property type="component" value="Chromosome 3"/>
</dbReference>